<keyword evidence="1" id="KW-0378">Hydrolase</keyword>
<keyword evidence="7" id="KW-1185">Reference proteome</keyword>
<feature type="transmembrane region" description="Helical" evidence="4">
    <location>
        <begin position="6"/>
        <end position="24"/>
    </location>
</feature>
<dbReference type="EMBL" id="JAGRRH010000066">
    <property type="protein sequence ID" value="KAG7338057.1"/>
    <property type="molecule type" value="Genomic_DNA"/>
</dbReference>
<reference evidence="6" key="2">
    <citation type="submission" date="2021-04" db="EMBL/GenBank/DDBJ databases">
        <authorList>
            <person name="Podell S."/>
        </authorList>
    </citation>
    <scope>NUCLEOTIDE SEQUENCE</scope>
    <source>
        <strain evidence="6">Hildebrandi</strain>
    </source>
</reference>
<feature type="transmembrane region" description="Helical" evidence="4">
    <location>
        <begin position="89"/>
        <end position="110"/>
    </location>
</feature>
<dbReference type="AlphaFoldDB" id="A0A9K3LH25"/>
<dbReference type="GO" id="GO:0003847">
    <property type="term" value="F:1-alkyl-2-acetylglycerophosphocholine esterase activity"/>
    <property type="evidence" value="ECO:0007669"/>
    <property type="project" value="TreeGrafter"/>
</dbReference>
<keyword evidence="2" id="KW-0442">Lipid degradation</keyword>
<evidence type="ECO:0000256" key="3">
    <source>
        <dbReference type="ARBA" id="ARBA00023098"/>
    </source>
</evidence>
<evidence type="ECO:0000256" key="1">
    <source>
        <dbReference type="ARBA" id="ARBA00022801"/>
    </source>
</evidence>
<comment type="caution">
    <text evidence="6">The sequence shown here is derived from an EMBL/GenBank/DDBJ whole genome shotgun (WGS) entry which is preliminary data.</text>
</comment>
<dbReference type="PANTHER" id="PTHR10272:SF0">
    <property type="entry name" value="PLATELET-ACTIVATING FACTOR ACETYLHYDROLASE"/>
    <property type="match status" value="1"/>
</dbReference>
<dbReference type="PANTHER" id="PTHR10272">
    <property type="entry name" value="PLATELET-ACTIVATING FACTOR ACETYLHYDROLASE"/>
    <property type="match status" value="1"/>
</dbReference>
<evidence type="ECO:0000313" key="5">
    <source>
        <dbReference type="EMBL" id="KAG7338057.1"/>
    </source>
</evidence>
<evidence type="ECO:0000256" key="4">
    <source>
        <dbReference type="SAM" id="Phobius"/>
    </source>
</evidence>
<evidence type="ECO:0000256" key="2">
    <source>
        <dbReference type="ARBA" id="ARBA00022963"/>
    </source>
</evidence>
<name>A0A9K3LH25_9STRA</name>
<evidence type="ECO:0000313" key="6">
    <source>
        <dbReference type="EMBL" id="KAG7360801.1"/>
    </source>
</evidence>
<dbReference type="GO" id="GO:0016042">
    <property type="term" value="P:lipid catabolic process"/>
    <property type="evidence" value="ECO:0007669"/>
    <property type="project" value="UniProtKB-KW"/>
</dbReference>
<keyword evidence="3" id="KW-0443">Lipid metabolism</keyword>
<keyword evidence="4" id="KW-0812">Transmembrane</keyword>
<protein>
    <submittedName>
        <fullName evidence="6">Platelet-activating factor acetylhydrolase domain containing protein</fullName>
    </submittedName>
</protein>
<gene>
    <name evidence="5" type="ORF">IV203_006750</name>
    <name evidence="6" type="ORF">IV203_035900</name>
</gene>
<evidence type="ECO:0000313" key="7">
    <source>
        <dbReference type="Proteomes" id="UP000693970"/>
    </source>
</evidence>
<sequence length="526" mass="58815">MVLWGGLRPIVSQVVADVFALFVFSNAIVSKPSTRSSALMGAAAGVTIAYSGNLTNRWTVNFPMIPLIILQMLRLFIPEDKHRWISRILFALSALLIFASACLCILFPAVELAPMKSLGDYNVGVVDLYLPVKLHFTSPFADTQHVVPSEQDHATIRILYPTVEEPMSISYLRPRTSEVYCEENMKHSAPPPLRPYSWMIHGWRLIQVPAKHHATLASPPDKGFPVIFYSHGLGGSAEMYAYQTHALAAQGYVVVVLDHTDGSAPVVSRKDGTLLRRNETILEQWFNGFQDEYRLSRQTMTAYRAQELLAVVEGVLRLNYETLPELEESGLDFRNQLNSADIHYMGHSFGGATALHAAKYRPPRSVLAHDPASDWLPTESRLSLFDVGRMKESTVNHTYWTRGGTVAVSAMEMEDNHENEKSVTLSLHDTTELLLLFSEEWYSKKWSGSDVLKDMHDRKVLGPVGGKSHFGVIHGAFHQEFSDACMLTPLWIAREVGLTGLRNPLDTAKEIHVETSSFLRGLQQGI</sequence>
<organism evidence="6 7">
    <name type="scientific">Nitzschia inconspicua</name>
    <dbReference type="NCBI Taxonomy" id="303405"/>
    <lineage>
        <taxon>Eukaryota</taxon>
        <taxon>Sar</taxon>
        <taxon>Stramenopiles</taxon>
        <taxon>Ochrophyta</taxon>
        <taxon>Bacillariophyta</taxon>
        <taxon>Bacillariophyceae</taxon>
        <taxon>Bacillariophycidae</taxon>
        <taxon>Bacillariales</taxon>
        <taxon>Bacillariaceae</taxon>
        <taxon>Nitzschia</taxon>
    </lineage>
</organism>
<dbReference type="Proteomes" id="UP000693970">
    <property type="component" value="Unassembled WGS sequence"/>
</dbReference>
<dbReference type="EMBL" id="JAGRRH010000013">
    <property type="protein sequence ID" value="KAG7360801.1"/>
    <property type="molecule type" value="Genomic_DNA"/>
</dbReference>
<proteinExistence type="predicted"/>
<keyword evidence="4" id="KW-0472">Membrane</keyword>
<keyword evidence="4" id="KW-1133">Transmembrane helix</keyword>
<dbReference type="OrthoDB" id="2363873at2759"/>
<dbReference type="Pfam" id="PF03403">
    <property type="entry name" value="PAF-AH_p_II"/>
    <property type="match status" value="1"/>
</dbReference>
<accession>A0A9K3LH25</accession>
<reference evidence="6" key="1">
    <citation type="journal article" date="2021" name="Sci. Rep.">
        <title>Diploid genomic architecture of Nitzschia inconspicua, an elite biomass production diatom.</title>
        <authorList>
            <person name="Oliver A."/>
            <person name="Podell S."/>
            <person name="Pinowska A."/>
            <person name="Traller J.C."/>
            <person name="Smith S.R."/>
            <person name="McClure R."/>
            <person name="Beliaev A."/>
            <person name="Bohutskyi P."/>
            <person name="Hill E.A."/>
            <person name="Rabines A."/>
            <person name="Zheng H."/>
            <person name="Allen L.Z."/>
            <person name="Kuo A."/>
            <person name="Grigoriev I.V."/>
            <person name="Allen A.E."/>
            <person name="Hazlebeck D."/>
            <person name="Allen E.E."/>
        </authorList>
    </citation>
    <scope>NUCLEOTIDE SEQUENCE</scope>
    <source>
        <strain evidence="6">Hildebrandi</strain>
    </source>
</reference>